<sequence length="213" mass="24714">DRTQYPENNWQDRDPRILRDNNDWDGRNGRPGPRNPRENDWDERNGRSGSRDPRENDWDERGRPGPRDPRENDWDERGRPGPRDPRENDWDGRNGRPGPRDPRENDWDERNGKHIPRDLRGNYLDERNRKSSLKPLDITESSSRELDREGSSSDGGYSRSERDVPINNGLDLTSNQSEKLPPPVSTNRTPVKRVVSLPPPPEALGIIDIDPNH</sequence>
<organism evidence="2 3">
    <name type="scientific">Ambispora gerdemannii</name>
    <dbReference type="NCBI Taxonomy" id="144530"/>
    <lineage>
        <taxon>Eukaryota</taxon>
        <taxon>Fungi</taxon>
        <taxon>Fungi incertae sedis</taxon>
        <taxon>Mucoromycota</taxon>
        <taxon>Glomeromycotina</taxon>
        <taxon>Glomeromycetes</taxon>
        <taxon>Archaeosporales</taxon>
        <taxon>Ambisporaceae</taxon>
        <taxon>Ambispora</taxon>
    </lineage>
</organism>
<feature type="non-terminal residue" evidence="2">
    <location>
        <position position="213"/>
    </location>
</feature>
<gene>
    <name evidence="2" type="ORF">AGERDE_LOCUS13318</name>
</gene>
<protein>
    <submittedName>
        <fullName evidence="2">10968_t:CDS:1</fullName>
    </submittedName>
</protein>
<evidence type="ECO:0000256" key="1">
    <source>
        <dbReference type="SAM" id="MobiDB-lite"/>
    </source>
</evidence>
<keyword evidence="3" id="KW-1185">Reference proteome</keyword>
<feature type="compositionally biased region" description="Basic and acidic residues" evidence="1">
    <location>
        <begin position="1"/>
        <end position="28"/>
    </location>
</feature>
<feature type="compositionally biased region" description="Basic and acidic residues" evidence="1">
    <location>
        <begin position="142"/>
        <end position="151"/>
    </location>
</feature>
<name>A0A9N9HLT9_9GLOM</name>
<dbReference type="AlphaFoldDB" id="A0A9N9HLT9"/>
<feature type="non-terminal residue" evidence="2">
    <location>
        <position position="1"/>
    </location>
</feature>
<dbReference type="Proteomes" id="UP000789831">
    <property type="component" value="Unassembled WGS sequence"/>
</dbReference>
<evidence type="ECO:0000313" key="2">
    <source>
        <dbReference type="EMBL" id="CAG8697064.1"/>
    </source>
</evidence>
<comment type="caution">
    <text evidence="2">The sequence shown here is derived from an EMBL/GenBank/DDBJ whole genome shotgun (WGS) entry which is preliminary data.</text>
</comment>
<evidence type="ECO:0000313" key="3">
    <source>
        <dbReference type="Proteomes" id="UP000789831"/>
    </source>
</evidence>
<reference evidence="2" key="1">
    <citation type="submission" date="2021-06" db="EMBL/GenBank/DDBJ databases">
        <authorList>
            <person name="Kallberg Y."/>
            <person name="Tangrot J."/>
            <person name="Rosling A."/>
        </authorList>
    </citation>
    <scope>NUCLEOTIDE SEQUENCE</scope>
    <source>
        <strain evidence="2">MT106</strain>
    </source>
</reference>
<proteinExistence type="predicted"/>
<feature type="compositionally biased region" description="Basic and acidic residues" evidence="1">
    <location>
        <begin position="35"/>
        <end position="129"/>
    </location>
</feature>
<dbReference type="EMBL" id="CAJVPL010016933">
    <property type="protein sequence ID" value="CAG8697064.1"/>
    <property type="molecule type" value="Genomic_DNA"/>
</dbReference>
<feature type="region of interest" description="Disordered" evidence="1">
    <location>
        <begin position="1"/>
        <end position="213"/>
    </location>
</feature>
<accession>A0A9N9HLT9</accession>